<dbReference type="PROSITE" id="PS51257">
    <property type="entry name" value="PROKAR_LIPOPROTEIN"/>
    <property type="match status" value="1"/>
</dbReference>
<organism evidence="1">
    <name type="scientific">Myoviridae sp. ctw4b6</name>
    <dbReference type="NCBI Taxonomy" id="2825206"/>
    <lineage>
        <taxon>Viruses</taxon>
        <taxon>Duplodnaviria</taxon>
        <taxon>Heunggongvirae</taxon>
        <taxon>Uroviricota</taxon>
        <taxon>Caudoviricetes</taxon>
    </lineage>
</organism>
<proteinExistence type="predicted"/>
<evidence type="ECO:0000313" key="1">
    <source>
        <dbReference type="EMBL" id="DAE16646.1"/>
    </source>
</evidence>
<protein>
    <submittedName>
        <fullName evidence="1">Uncharacterized protein</fullName>
    </submittedName>
</protein>
<dbReference type="EMBL" id="BK015628">
    <property type="protein sequence ID" value="DAE16646.1"/>
    <property type="molecule type" value="Genomic_DNA"/>
</dbReference>
<name>A0A8S5QBC1_9CAUD</name>
<accession>A0A8S5QBC1</accession>
<sequence>MRKPQNNGLCVGCGCPHGQYQAGCLNCSKRKSAAKYSRERYLRKKKSVRAKTGPKPKPVALTGEQAAEAYGLNYFIARRRERLGQAVNA</sequence>
<reference evidence="1" key="1">
    <citation type="journal article" date="2021" name="Proc. Natl. Acad. Sci. U.S.A.">
        <title>A Catalog of Tens of Thousands of Viruses from Human Metagenomes Reveals Hidden Associations with Chronic Diseases.</title>
        <authorList>
            <person name="Tisza M.J."/>
            <person name="Buck C.B."/>
        </authorList>
    </citation>
    <scope>NUCLEOTIDE SEQUENCE</scope>
    <source>
        <strain evidence="1">Ctw4b6</strain>
    </source>
</reference>